<evidence type="ECO:0000259" key="4">
    <source>
        <dbReference type="Pfam" id="PF25137"/>
    </source>
</evidence>
<evidence type="ECO:0000256" key="2">
    <source>
        <dbReference type="ARBA" id="ARBA00023002"/>
    </source>
</evidence>
<feature type="domain" description="Fe-containing alcohol dehydrogenase-like C-terminal" evidence="4">
    <location>
        <begin position="187"/>
        <end position="374"/>
    </location>
</feature>
<dbReference type="KEGG" id="pph:Ppha_1483"/>
<dbReference type="OrthoDB" id="9801156at2"/>
<keyword evidence="2" id="KW-0560">Oxidoreductase</keyword>
<dbReference type="GO" id="GO:0004022">
    <property type="term" value="F:alcohol dehydrogenase (NAD+) activity"/>
    <property type="evidence" value="ECO:0007669"/>
    <property type="project" value="TreeGrafter"/>
</dbReference>
<evidence type="ECO:0000313" key="5">
    <source>
        <dbReference type="EMBL" id="ACF43733.1"/>
    </source>
</evidence>
<name>B4SA37_PELPB</name>
<dbReference type="FunFam" id="3.40.50.1970:FF:000003">
    <property type="entry name" value="Alcohol dehydrogenase, iron-containing"/>
    <property type="match status" value="1"/>
</dbReference>
<dbReference type="InterPro" id="IPR039697">
    <property type="entry name" value="Alcohol_dehydrogenase_Fe"/>
</dbReference>
<dbReference type="PANTHER" id="PTHR11496:SF102">
    <property type="entry name" value="ALCOHOL DEHYDROGENASE 4"/>
    <property type="match status" value="1"/>
</dbReference>
<dbReference type="Gene3D" id="3.40.50.1970">
    <property type="match status" value="1"/>
</dbReference>
<dbReference type="InterPro" id="IPR001670">
    <property type="entry name" value="ADH_Fe/GldA"/>
</dbReference>
<dbReference type="Pfam" id="PF25137">
    <property type="entry name" value="ADH_Fe_C"/>
    <property type="match status" value="1"/>
</dbReference>
<evidence type="ECO:0000259" key="3">
    <source>
        <dbReference type="Pfam" id="PF00465"/>
    </source>
</evidence>
<dbReference type="eggNOG" id="COG1454">
    <property type="taxonomic scope" value="Bacteria"/>
</dbReference>
<organism evidence="5 6">
    <name type="scientific">Pelodictyon phaeoclathratiforme (strain DSM 5477 / BU-1)</name>
    <dbReference type="NCBI Taxonomy" id="324925"/>
    <lineage>
        <taxon>Bacteria</taxon>
        <taxon>Pseudomonadati</taxon>
        <taxon>Chlorobiota</taxon>
        <taxon>Chlorobiia</taxon>
        <taxon>Chlorobiales</taxon>
        <taxon>Chlorobiaceae</taxon>
        <taxon>Chlorobium/Pelodictyon group</taxon>
        <taxon>Pelodictyon</taxon>
    </lineage>
</organism>
<keyword evidence="6" id="KW-1185">Reference proteome</keyword>
<protein>
    <submittedName>
        <fullName evidence="5">Iron-containing alcohol dehydrogenase</fullName>
    </submittedName>
</protein>
<comment type="similarity">
    <text evidence="1">Belongs to the iron-containing alcohol dehydrogenase family.</text>
</comment>
<dbReference type="PANTHER" id="PTHR11496">
    <property type="entry name" value="ALCOHOL DEHYDROGENASE"/>
    <property type="match status" value="1"/>
</dbReference>
<dbReference type="HOGENOM" id="CLU_007207_0_0_10"/>
<proteinExistence type="inferred from homology"/>
<dbReference type="RefSeq" id="WP_012508221.1">
    <property type="nucleotide sequence ID" value="NC_011060.1"/>
</dbReference>
<gene>
    <name evidence="5" type="ordered locus">Ppha_1483</name>
</gene>
<dbReference type="SUPFAM" id="SSF56796">
    <property type="entry name" value="Dehydroquinate synthase-like"/>
    <property type="match status" value="1"/>
</dbReference>
<dbReference type="Proteomes" id="UP000002724">
    <property type="component" value="Chromosome"/>
</dbReference>
<dbReference type="AlphaFoldDB" id="B4SA37"/>
<feature type="domain" description="Alcohol dehydrogenase iron-type/glycerol dehydrogenase GldA" evidence="3">
    <location>
        <begin position="7"/>
        <end position="175"/>
    </location>
</feature>
<dbReference type="InterPro" id="IPR056798">
    <property type="entry name" value="ADH_Fe_C"/>
</dbReference>
<dbReference type="EMBL" id="CP001110">
    <property type="protein sequence ID" value="ACF43733.1"/>
    <property type="molecule type" value="Genomic_DNA"/>
</dbReference>
<sequence length="376" mass="40607">MNFFLSTDLVIGVNEALKLNEHLSQLSVKKPGIIYDANVAGSLYFQSVLKNLTSVYTNAVIYCNEFAGEPTYAHLETVAEFFRSNPPDALVAIGGGSSLDLGKGVALLMTNNVPALSLKGFPSGVNDPLPLVTVPSLLGSGAEVSFNAVFIDEAEGRKLGINSRKNFPKKAVIDPQLSMTAPLENVIASAMDSLVHCVDSFGSVKHTALSRIFSIEGFQRTFYALQQNQLDRAESRLDLALGSVCGTVALMNSGDGPTNGFAYYLGVKHRVPHGLAGAIFLKEVMRYNHLQGYEKYALLNPMRSTPSPKEVTIELLEEMDELYRQLQIPTLVPYGYGKGSVTEFAHNASEALKGSFSGNPVEFTEESAVAVISQLT</sequence>
<dbReference type="STRING" id="324925.Ppha_1483"/>
<evidence type="ECO:0000313" key="6">
    <source>
        <dbReference type="Proteomes" id="UP000002724"/>
    </source>
</evidence>
<dbReference type="Pfam" id="PF00465">
    <property type="entry name" value="Fe-ADH"/>
    <property type="match status" value="1"/>
</dbReference>
<evidence type="ECO:0000256" key="1">
    <source>
        <dbReference type="ARBA" id="ARBA00007358"/>
    </source>
</evidence>
<dbReference type="Gene3D" id="1.20.1090.10">
    <property type="entry name" value="Dehydroquinate synthase-like - alpha domain"/>
    <property type="match status" value="1"/>
</dbReference>
<accession>B4SA37</accession>
<dbReference type="CDD" id="cd08551">
    <property type="entry name" value="Fe-ADH"/>
    <property type="match status" value="1"/>
</dbReference>
<dbReference type="GO" id="GO:0046872">
    <property type="term" value="F:metal ion binding"/>
    <property type="evidence" value="ECO:0007669"/>
    <property type="project" value="InterPro"/>
</dbReference>
<reference evidence="5 6" key="1">
    <citation type="submission" date="2008-06" db="EMBL/GenBank/DDBJ databases">
        <title>Complete sequence of Pelodictyon phaeoclathratiforme BU-1.</title>
        <authorList>
            <consortium name="US DOE Joint Genome Institute"/>
            <person name="Lucas S."/>
            <person name="Copeland A."/>
            <person name="Lapidus A."/>
            <person name="Glavina del Rio T."/>
            <person name="Dalin E."/>
            <person name="Tice H."/>
            <person name="Bruce D."/>
            <person name="Goodwin L."/>
            <person name="Pitluck S."/>
            <person name="Schmutz J."/>
            <person name="Larimer F."/>
            <person name="Land M."/>
            <person name="Hauser L."/>
            <person name="Kyrpides N."/>
            <person name="Mikhailova N."/>
            <person name="Liu Z."/>
            <person name="Li T."/>
            <person name="Zhao F."/>
            <person name="Overmann J."/>
            <person name="Bryant D.A."/>
            <person name="Richardson P."/>
        </authorList>
    </citation>
    <scope>NUCLEOTIDE SEQUENCE [LARGE SCALE GENOMIC DNA]</scope>
    <source>
        <strain evidence="6">DSM 5477 / BU-1</strain>
    </source>
</reference>